<name>A0A1V1NS64_9BACT</name>
<dbReference type="EMBL" id="ATBP01002844">
    <property type="protein sequence ID" value="ETR65415.1"/>
    <property type="molecule type" value="Genomic_DNA"/>
</dbReference>
<organism evidence="1 2">
    <name type="scientific">Candidatus Magnetoglobus multicellularis str. Araruama</name>
    <dbReference type="NCBI Taxonomy" id="890399"/>
    <lineage>
        <taxon>Bacteria</taxon>
        <taxon>Pseudomonadati</taxon>
        <taxon>Thermodesulfobacteriota</taxon>
        <taxon>Desulfobacteria</taxon>
        <taxon>Desulfobacterales</taxon>
        <taxon>Desulfobacteraceae</taxon>
        <taxon>Candidatus Magnetoglobus</taxon>
    </lineage>
</organism>
<comment type="caution">
    <text evidence="1">The sequence shown here is derived from an EMBL/GenBank/DDBJ whole genome shotgun (WGS) entry which is preliminary data.</text>
</comment>
<evidence type="ECO:0000313" key="2">
    <source>
        <dbReference type="Proteomes" id="UP000189670"/>
    </source>
</evidence>
<reference evidence="2" key="1">
    <citation type="submission" date="2012-11" db="EMBL/GenBank/DDBJ databases">
        <authorList>
            <person name="Lucero-Rivera Y.E."/>
            <person name="Tovar-Ramirez D."/>
        </authorList>
    </citation>
    <scope>NUCLEOTIDE SEQUENCE [LARGE SCALE GENOMIC DNA]</scope>
    <source>
        <strain evidence="2">Araruama</strain>
    </source>
</reference>
<evidence type="ECO:0008006" key="3">
    <source>
        <dbReference type="Google" id="ProtNLM"/>
    </source>
</evidence>
<accession>A0A1V1NS64</accession>
<gene>
    <name evidence="1" type="ORF">OMM_14284</name>
</gene>
<dbReference type="Proteomes" id="UP000189670">
    <property type="component" value="Unassembled WGS sequence"/>
</dbReference>
<protein>
    <recommendedName>
        <fullName evidence="3">Integrase SAM-like N-terminal domain-containing protein</fullName>
    </recommendedName>
</protein>
<dbReference type="AlphaFoldDB" id="A0A1V1NS64"/>
<sequence length="101" mass="12429">MIIPPSNIQELYQRLLTDNSIPKNLHFYYKKWFRYYWDFCHQYKATVNDQNSLPLFKKKLFEKNQNKYQVQQAVDAILIYYRHINKLPDLNLNQNDKKNTL</sequence>
<evidence type="ECO:0000313" key="1">
    <source>
        <dbReference type="EMBL" id="ETR65415.1"/>
    </source>
</evidence>
<proteinExistence type="predicted"/>